<organism evidence="1 2">
    <name type="scientific">Mucilaginibacter ginsenosidivorax</name>
    <dbReference type="NCBI Taxonomy" id="862126"/>
    <lineage>
        <taxon>Bacteria</taxon>
        <taxon>Pseudomonadati</taxon>
        <taxon>Bacteroidota</taxon>
        <taxon>Sphingobacteriia</taxon>
        <taxon>Sphingobacteriales</taxon>
        <taxon>Sphingobacteriaceae</taxon>
        <taxon>Mucilaginibacter</taxon>
    </lineage>
</organism>
<dbReference type="GO" id="GO:0016787">
    <property type="term" value="F:hydrolase activity"/>
    <property type="evidence" value="ECO:0007669"/>
    <property type="project" value="UniProtKB-KW"/>
</dbReference>
<dbReference type="SUPFAM" id="SSF53474">
    <property type="entry name" value="alpha/beta-Hydrolases"/>
    <property type="match status" value="1"/>
</dbReference>
<gene>
    <name evidence="1" type="ORF">FSB76_09410</name>
</gene>
<protein>
    <submittedName>
        <fullName evidence="1">Alpha/beta hydrolase</fullName>
    </submittedName>
</protein>
<evidence type="ECO:0000313" key="1">
    <source>
        <dbReference type="EMBL" id="QEC76148.1"/>
    </source>
</evidence>
<dbReference type="EMBL" id="CP042437">
    <property type="protein sequence ID" value="QEC76148.1"/>
    <property type="molecule type" value="Genomic_DNA"/>
</dbReference>
<keyword evidence="2" id="KW-1185">Reference proteome</keyword>
<sequence length="178" mass="19500">MFKSTILIIPGLGNSGPQHWQSLWEKQFGFTRVEQQDWETPVCTDWITSLQTYVDKYDAKDLILVGHSLACATIAYWAKEYNVAIKAALLVAPSDTEAESYPTGTTGFAPVPLINLPFKSTTVMSTNDFYVTPQRAQLFATAWGSKLVNIGDAGHINASSGLGEWAAGLELLRGLDEL</sequence>
<dbReference type="InterPro" id="IPR010662">
    <property type="entry name" value="RBBP9/YdeN"/>
</dbReference>
<reference evidence="1 2" key="1">
    <citation type="journal article" date="2013" name="J. Microbiol.">
        <title>Mucilaginibacter ginsenosidivorax sp. nov., with ginsenoside converting activity isolated from sediment.</title>
        <authorList>
            <person name="Kim J.K."/>
            <person name="Choi T.E."/>
            <person name="Liu Q.M."/>
            <person name="Park H.Y."/>
            <person name="Yi T.H."/>
            <person name="Yoon M.H."/>
            <person name="Kim S.C."/>
            <person name="Im W.T."/>
        </authorList>
    </citation>
    <scope>NUCLEOTIDE SEQUENCE [LARGE SCALE GENOMIC DNA]</scope>
    <source>
        <strain evidence="1 2">KHI28</strain>
    </source>
</reference>
<dbReference type="AlphaFoldDB" id="A0A5B8W1J0"/>
<dbReference type="KEGG" id="mgk:FSB76_09410"/>
<keyword evidence="1" id="KW-0378">Hydrolase</keyword>
<proteinExistence type="predicted"/>
<evidence type="ECO:0000313" key="2">
    <source>
        <dbReference type="Proteomes" id="UP000321362"/>
    </source>
</evidence>
<dbReference type="OrthoDB" id="9804993at2"/>
<dbReference type="RefSeq" id="WP_147053329.1">
    <property type="nucleotide sequence ID" value="NZ_CP042437.1"/>
</dbReference>
<name>A0A5B8W1J0_9SPHI</name>
<dbReference type="Gene3D" id="3.40.50.1820">
    <property type="entry name" value="alpha/beta hydrolase"/>
    <property type="match status" value="1"/>
</dbReference>
<dbReference type="Pfam" id="PF06821">
    <property type="entry name" value="Ser_hydrolase"/>
    <property type="match status" value="1"/>
</dbReference>
<accession>A0A5B8W1J0</accession>
<dbReference type="InterPro" id="IPR029058">
    <property type="entry name" value="AB_hydrolase_fold"/>
</dbReference>
<dbReference type="Proteomes" id="UP000321362">
    <property type="component" value="Chromosome"/>
</dbReference>